<dbReference type="InterPro" id="IPR036388">
    <property type="entry name" value="WH-like_DNA-bd_sf"/>
</dbReference>
<gene>
    <name evidence="5" type="ORF">Gferi_15515</name>
</gene>
<sequence length="243" mass="28576">MKRVNKNSFVPLYYQLKDIITELIENEELKPQDPIPSERELCEYHGISRMTVNKAITSLVSEGMLYREQGKGTFVARPKERHSLSALRSFTEDMRRQGMTVETKMISFQRKPVTKKIEKALQLKTGQQVFEIRRLRIVSGEPYALETAYIPANLCENLTKEELENNSLYAILAEHYNLEMEYAYQTIEPVIIDDYESQLLRVEKNTLGLLFSRKTYLKDHTPMELTKAIYRSDKYKYEVMLKR</sequence>
<evidence type="ECO:0000256" key="2">
    <source>
        <dbReference type="ARBA" id="ARBA00023125"/>
    </source>
</evidence>
<proteinExistence type="predicted"/>
<accession>A0A1D8GIU5</accession>
<keyword evidence="6" id="KW-1185">Reference proteome</keyword>
<dbReference type="FunFam" id="1.10.10.10:FF:000079">
    <property type="entry name" value="GntR family transcriptional regulator"/>
    <property type="match status" value="1"/>
</dbReference>
<dbReference type="InterPro" id="IPR011663">
    <property type="entry name" value="UTRA"/>
</dbReference>
<protein>
    <submittedName>
        <fullName evidence="5">GntR family transcriptional regulator</fullName>
    </submittedName>
</protein>
<evidence type="ECO:0000256" key="3">
    <source>
        <dbReference type="ARBA" id="ARBA00023163"/>
    </source>
</evidence>
<dbReference type="PROSITE" id="PS50949">
    <property type="entry name" value="HTH_GNTR"/>
    <property type="match status" value="1"/>
</dbReference>
<dbReference type="GO" id="GO:0003700">
    <property type="term" value="F:DNA-binding transcription factor activity"/>
    <property type="evidence" value="ECO:0007669"/>
    <property type="project" value="InterPro"/>
</dbReference>
<dbReference type="Pfam" id="PF07702">
    <property type="entry name" value="UTRA"/>
    <property type="match status" value="1"/>
</dbReference>
<dbReference type="PANTHER" id="PTHR44846">
    <property type="entry name" value="MANNOSYL-D-GLYCERATE TRANSPORT/METABOLISM SYSTEM REPRESSOR MNGR-RELATED"/>
    <property type="match status" value="1"/>
</dbReference>
<evidence type="ECO:0000256" key="1">
    <source>
        <dbReference type="ARBA" id="ARBA00023015"/>
    </source>
</evidence>
<reference evidence="5 6" key="1">
    <citation type="submission" date="2016-09" db="EMBL/GenBank/DDBJ databases">
        <title>Genomic analysis reveals versatility of anaerobic energy metabolism of Geosporobacter ferrireducens IRF9 of phylum Firmicutes.</title>
        <authorList>
            <person name="Kim S.-J."/>
        </authorList>
    </citation>
    <scope>NUCLEOTIDE SEQUENCE [LARGE SCALE GENOMIC DNA]</scope>
    <source>
        <strain evidence="5 6">IRF9</strain>
    </source>
</reference>
<dbReference type="CDD" id="cd07377">
    <property type="entry name" value="WHTH_GntR"/>
    <property type="match status" value="1"/>
</dbReference>
<dbReference type="STRING" id="1424294.Gferi_15515"/>
<evidence type="ECO:0000313" key="5">
    <source>
        <dbReference type="EMBL" id="AOT70837.1"/>
    </source>
</evidence>
<dbReference type="Pfam" id="PF00392">
    <property type="entry name" value="GntR"/>
    <property type="match status" value="1"/>
</dbReference>
<keyword evidence="3" id="KW-0804">Transcription</keyword>
<dbReference type="InterPro" id="IPR050679">
    <property type="entry name" value="Bact_HTH_transcr_reg"/>
</dbReference>
<keyword evidence="1" id="KW-0805">Transcription regulation</keyword>
<evidence type="ECO:0000313" key="6">
    <source>
        <dbReference type="Proteomes" id="UP000095743"/>
    </source>
</evidence>
<dbReference type="GO" id="GO:0045892">
    <property type="term" value="P:negative regulation of DNA-templated transcription"/>
    <property type="evidence" value="ECO:0007669"/>
    <property type="project" value="TreeGrafter"/>
</dbReference>
<organism evidence="5 6">
    <name type="scientific">Geosporobacter ferrireducens</name>
    <dbReference type="NCBI Taxonomy" id="1424294"/>
    <lineage>
        <taxon>Bacteria</taxon>
        <taxon>Bacillati</taxon>
        <taxon>Bacillota</taxon>
        <taxon>Clostridia</taxon>
        <taxon>Peptostreptococcales</taxon>
        <taxon>Thermotaleaceae</taxon>
        <taxon>Geosporobacter</taxon>
    </lineage>
</organism>
<dbReference type="RefSeq" id="WP_069978038.1">
    <property type="nucleotide sequence ID" value="NZ_VENK01000002.1"/>
</dbReference>
<dbReference type="PRINTS" id="PR00035">
    <property type="entry name" value="HTHGNTR"/>
</dbReference>
<evidence type="ECO:0000259" key="4">
    <source>
        <dbReference type="PROSITE" id="PS50949"/>
    </source>
</evidence>
<dbReference type="PANTHER" id="PTHR44846:SF1">
    <property type="entry name" value="MANNOSYL-D-GLYCERATE TRANSPORT_METABOLISM SYSTEM REPRESSOR MNGR-RELATED"/>
    <property type="match status" value="1"/>
</dbReference>
<dbReference type="OrthoDB" id="46236at2"/>
<dbReference type="SUPFAM" id="SSF46785">
    <property type="entry name" value="Winged helix' DNA-binding domain"/>
    <property type="match status" value="1"/>
</dbReference>
<dbReference type="Proteomes" id="UP000095743">
    <property type="component" value="Chromosome"/>
</dbReference>
<dbReference type="AlphaFoldDB" id="A0A1D8GIU5"/>
<dbReference type="KEGG" id="gfe:Gferi_15515"/>
<dbReference type="SUPFAM" id="SSF64288">
    <property type="entry name" value="Chorismate lyase-like"/>
    <property type="match status" value="1"/>
</dbReference>
<dbReference type="SMART" id="SM00866">
    <property type="entry name" value="UTRA"/>
    <property type="match status" value="1"/>
</dbReference>
<dbReference type="SMART" id="SM00345">
    <property type="entry name" value="HTH_GNTR"/>
    <property type="match status" value="1"/>
</dbReference>
<dbReference type="InterPro" id="IPR036390">
    <property type="entry name" value="WH_DNA-bd_sf"/>
</dbReference>
<dbReference type="Gene3D" id="3.40.1410.10">
    <property type="entry name" value="Chorismate lyase-like"/>
    <property type="match status" value="1"/>
</dbReference>
<dbReference type="EMBL" id="CP017269">
    <property type="protein sequence ID" value="AOT70837.1"/>
    <property type="molecule type" value="Genomic_DNA"/>
</dbReference>
<feature type="domain" description="HTH gntR-type" evidence="4">
    <location>
        <begin position="10"/>
        <end position="78"/>
    </location>
</feature>
<dbReference type="InterPro" id="IPR000524">
    <property type="entry name" value="Tscrpt_reg_HTH_GntR"/>
</dbReference>
<keyword evidence="2" id="KW-0238">DNA-binding</keyword>
<dbReference type="GO" id="GO:0003677">
    <property type="term" value="F:DNA binding"/>
    <property type="evidence" value="ECO:0007669"/>
    <property type="project" value="UniProtKB-KW"/>
</dbReference>
<dbReference type="Gene3D" id="1.10.10.10">
    <property type="entry name" value="Winged helix-like DNA-binding domain superfamily/Winged helix DNA-binding domain"/>
    <property type="match status" value="1"/>
</dbReference>
<dbReference type="InterPro" id="IPR028978">
    <property type="entry name" value="Chorismate_lyase_/UTRA_dom_sf"/>
</dbReference>
<name>A0A1D8GIU5_9FIRM</name>